<protein>
    <submittedName>
        <fullName evidence="1">Uncharacterized protein</fullName>
    </submittedName>
</protein>
<keyword evidence="2" id="KW-1185">Reference proteome</keyword>
<dbReference type="KEGG" id="saes:HBH39_19335"/>
<evidence type="ECO:0000313" key="1">
    <source>
        <dbReference type="EMBL" id="QIR16631.1"/>
    </source>
</evidence>
<gene>
    <name evidence="1" type="ORF">HBH39_19335</name>
</gene>
<sequence length="427" mass="49230">MIDNAILEKSPIEIDELDSLTKYGQRNILPAYNSVEVLGKTVIEFLDAFAMKSLYLRKLLVKEPLVKELEQRIGAIQAASDAATLTFRDIAKPLLTFLNPNHPSAKPHEITQIMNAVGIALTGNYEKISSLVCNANSKLRKVSDAHARIPILLMFLTDIKYSTIMTDYSSIYEFIGRELNYAIPGKRKVYPVISLFEEFYDARNARILYNRKYTPERFDIVASNIAMFDDYNLLNTLVHKSYEMRLIYSMESSFYHHQNTTRESQYKSDFRKYVINEIKGEYSLFHGRFHVFDDIWGESEKAVVNTFLDDKAAIDIELAGGGCFKLVFTQLGEIYATAETTTQCYKVILRPANRKKCRELFASSQRKSVLQEDPIHYSPIFDDDIFMVIAKSGTDICVDLITPEYIELYDETRFTYKQIETKLKEYD</sequence>
<geneLocation type="plasmid" evidence="1 2">
    <name>pPN3F2_2</name>
</geneLocation>
<dbReference type="EMBL" id="CP050315">
    <property type="protein sequence ID" value="QIR16631.1"/>
    <property type="molecule type" value="Genomic_DNA"/>
</dbReference>
<evidence type="ECO:0000313" key="2">
    <source>
        <dbReference type="Proteomes" id="UP000502608"/>
    </source>
</evidence>
<accession>A0A6G9QS79</accession>
<dbReference type="Proteomes" id="UP000502608">
    <property type="component" value="Plasmid pPN3F2_2"/>
</dbReference>
<name>A0A6G9QS79_9GAMM</name>
<keyword evidence="1" id="KW-0614">Plasmid</keyword>
<dbReference type="RefSeq" id="WP_167680459.1">
    <property type="nucleotide sequence ID" value="NZ_CP050315.1"/>
</dbReference>
<proteinExistence type="predicted"/>
<dbReference type="AlphaFoldDB" id="A0A6G9QS79"/>
<organism evidence="1 2">
    <name type="scientific">Shewanella aestuarii</name>
    <dbReference type="NCBI Taxonomy" id="1028752"/>
    <lineage>
        <taxon>Bacteria</taxon>
        <taxon>Pseudomonadati</taxon>
        <taxon>Pseudomonadota</taxon>
        <taxon>Gammaproteobacteria</taxon>
        <taxon>Alteromonadales</taxon>
        <taxon>Shewanellaceae</taxon>
        <taxon>Shewanella</taxon>
    </lineage>
</organism>
<reference evidence="1 2" key="1">
    <citation type="submission" date="2020-03" db="EMBL/GenBank/DDBJ databases">
        <title>Complete genome sequence of Shewanella sp.</title>
        <authorList>
            <person name="Kim Y.-S."/>
            <person name="Kim S.-J."/>
            <person name="Jung H.-K."/>
            <person name="Kim K.-H."/>
        </authorList>
    </citation>
    <scope>NUCLEOTIDE SEQUENCE [LARGE SCALE GENOMIC DNA]</scope>
    <source>
        <strain evidence="1 2">PN3F2</strain>
        <plasmid evidence="1 2">pPN3F2_2</plasmid>
    </source>
</reference>